<dbReference type="EMBL" id="JBJUIK010000006">
    <property type="protein sequence ID" value="KAL3525636.1"/>
    <property type="molecule type" value="Genomic_DNA"/>
</dbReference>
<dbReference type="AlphaFoldDB" id="A0ABD3A1N0"/>
<feature type="domain" description="PUB2-4-like N-terminal" evidence="1">
    <location>
        <begin position="2"/>
        <end position="90"/>
    </location>
</feature>
<dbReference type="Proteomes" id="UP001630127">
    <property type="component" value="Unassembled WGS sequence"/>
</dbReference>
<comment type="caution">
    <text evidence="2">The sequence shown here is derived from an EMBL/GenBank/DDBJ whole genome shotgun (WGS) entry which is preliminary data.</text>
</comment>
<gene>
    <name evidence="2" type="ORF">ACH5RR_014008</name>
</gene>
<evidence type="ECO:0000259" key="1">
    <source>
        <dbReference type="Pfam" id="PF25240"/>
    </source>
</evidence>
<evidence type="ECO:0000313" key="2">
    <source>
        <dbReference type="EMBL" id="KAL3525636.1"/>
    </source>
</evidence>
<organism evidence="2 3">
    <name type="scientific">Cinchona calisaya</name>
    <dbReference type="NCBI Taxonomy" id="153742"/>
    <lineage>
        <taxon>Eukaryota</taxon>
        <taxon>Viridiplantae</taxon>
        <taxon>Streptophyta</taxon>
        <taxon>Embryophyta</taxon>
        <taxon>Tracheophyta</taxon>
        <taxon>Spermatophyta</taxon>
        <taxon>Magnoliopsida</taxon>
        <taxon>eudicotyledons</taxon>
        <taxon>Gunneridae</taxon>
        <taxon>Pentapetalae</taxon>
        <taxon>asterids</taxon>
        <taxon>lamiids</taxon>
        <taxon>Gentianales</taxon>
        <taxon>Rubiaceae</taxon>
        <taxon>Cinchonoideae</taxon>
        <taxon>Cinchoneae</taxon>
        <taxon>Cinchona</taxon>
    </lineage>
</organism>
<dbReference type="Pfam" id="PF25240">
    <property type="entry name" value="PUB2_N"/>
    <property type="match status" value="1"/>
</dbReference>
<protein>
    <recommendedName>
        <fullName evidence="1">PUB2-4-like N-terminal domain-containing protein</fullName>
    </recommendedName>
</protein>
<proteinExistence type="predicted"/>
<sequence length="99" mass="11504">MEIKLLKVLVNSISPFFHENINSQLIQKYYQKIEEILKLVKSVLDAIIGAEIATDENLQKAFAGLGQAVEDLRELFESWQPLMSKVYFVCLEMHFLYTH</sequence>
<accession>A0ABD3A1N0</accession>
<reference evidence="2 3" key="1">
    <citation type="submission" date="2024-11" db="EMBL/GenBank/DDBJ databases">
        <title>A near-complete genome assembly of Cinchona calisaya.</title>
        <authorList>
            <person name="Lian D.C."/>
            <person name="Zhao X.W."/>
            <person name="Wei L."/>
        </authorList>
    </citation>
    <scope>NUCLEOTIDE SEQUENCE [LARGE SCALE GENOMIC DNA]</scope>
    <source>
        <tissue evidence="2">Nenye</tissue>
    </source>
</reference>
<keyword evidence="3" id="KW-1185">Reference proteome</keyword>
<evidence type="ECO:0000313" key="3">
    <source>
        <dbReference type="Proteomes" id="UP001630127"/>
    </source>
</evidence>
<dbReference type="InterPro" id="IPR057314">
    <property type="entry name" value="PUB2-4-like_N"/>
</dbReference>
<name>A0ABD3A1N0_9GENT</name>